<dbReference type="EMBL" id="KN732061">
    <property type="protein sequence ID" value="KIH59350.1"/>
    <property type="molecule type" value="Genomic_DNA"/>
</dbReference>
<organism evidence="1 2">
    <name type="scientific">Ancylostoma duodenale</name>
    <dbReference type="NCBI Taxonomy" id="51022"/>
    <lineage>
        <taxon>Eukaryota</taxon>
        <taxon>Metazoa</taxon>
        <taxon>Ecdysozoa</taxon>
        <taxon>Nematoda</taxon>
        <taxon>Chromadorea</taxon>
        <taxon>Rhabditida</taxon>
        <taxon>Rhabditina</taxon>
        <taxon>Rhabditomorpha</taxon>
        <taxon>Strongyloidea</taxon>
        <taxon>Ancylostomatidae</taxon>
        <taxon>Ancylostomatinae</taxon>
        <taxon>Ancylostoma</taxon>
    </lineage>
</organism>
<proteinExistence type="predicted"/>
<evidence type="ECO:0000313" key="2">
    <source>
        <dbReference type="Proteomes" id="UP000054047"/>
    </source>
</evidence>
<keyword evidence="2" id="KW-1185">Reference proteome</keyword>
<evidence type="ECO:0000313" key="1">
    <source>
        <dbReference type="EMBL" id="KIH59350.1"/>
    </source>
</evidence>
<protein>
    <submittedName>
        <fullName evidence="1">Uncharacterized protein</fullName>
    </submittedName>
</protein>
<dbReference type="Proteomes" id="UP000054047">
    <property type="component" value="Unassembled WGS sequence"/>
</dbReference>
<accession>A0A0C2GDZ4</accession>
<name>A0A0C2GDZ4_9BILA</name>
<gene>
    <name evidence="1" type="ORF">ANCDUO_10420</name>
</gene>
<dbReference type="AlphaFoldDB" id="A0A0C2GDZ4"/>
<reference evidence="1 2" key="1">
    <citation type="submission" date="2013-12" db="EMBL/GenBank/DDBJ databases">
        <title>Draft genome of the parsitic nematode Ancylostoma duodenale.</title>
        <authorList>
            <person name="Mitreva M."/>
        </authorList>
    </citation>
    <scope>NUCLEOTIDE SEQUENCE [LARGE SCALE GENOMIC DNA]</scope>
    <source>
        <strain evidence="1 2">Zhejiang</strain>
    </source>
</reference>
<sequence length="73" mass="8035">MPVGGGSSSRSGRLARISQSNIRPFGSGGAGGGYGPARACRRLWRLREKLMFLWKLPGKTMWNSIPIKWNAFV</sequence>